<dbReference type="Proteomes" id="UP000596660">
    <property type="component" value="Unplaced"/>
</dbReference>
<dbReference type="Pfam" id="PF10604">
    <property type="entry name" value="Polyketide_cyc2"/>
    <property type="match status" value="1"/>
</dbReference>
<evidence type="ECO:0000313" key="1">
    <source>
        <dbReference type="EnsemblPlants" id="AUR62009240-RA:cds"/>
    </source>
</evidence>
<name>A0A803LBK1_CHEQI</name>
<evidence type="ECO:0008006" key="3">
    <source>
        <dbReference type="Google" id="ProtNLM"/>
    </source>
</evidence>
<dbReference type="InterPro" id="IPR019587">
    <property type="entry name" value="Polyketide_cyclase/dehydratase"/>
</dbReference>
<dbReference type="Gramene" id="AUR62009240-RA">
    <property type="protein sequence ID" value="AUR62009240-RA:cds"/>
    <property type="gene ID" value="AUR62009240"/>
</dbReference>
<dbReference type="OMA" id="PDWAHET"/>
<dbReference type="EnsemblPlants" id="AUR62009240-RA">
    <property type="protein sequence ID" value="AUR62009240-RA:cds"/>
    <property type="gene ID" value="AUR62009240"/>
</dbReference>
<reference evidence="1" key="1">
    <citation type="journal article" date="2017" name="Nature">
        <title>The genome of Chenopodium quinoa.</title>
        <authorList>
            <person name="Jarvis D.E."/>
            <person name="Ho Y.S."/>
            <person name="Lightfoot D.J."/>
            <person name="Schmoeckel S.M."/>
            <person name="Li B."/>
            <person name="Borm T.J.A."/>
            <person name="Ohyanagi H."/>
            <person name="Mineta K."/>
            <person name="Michell C.T."/>
            <person name="Saber N."/>
            <person name="Kharbatia N.M."/>
            <person name="Rupper R.R."/>
            <person name="Sharp A.R."/>
            <person name="Dally N."/>
            <person name="Boughton B.A."/>
            <person name="Woo Y.H."/>
            <person name="Gao G."/>
            <person name="Schijlen E.G.W.M."/>
            <person name="Guo X."/>
            <person name="Momin A.A."/>
            <person name="Negrao S."/>
            <person name="Al-Babili S."/>
            <person name="Gehring C."/>
            <person name="Roessner U."/>
            <person name="Jung C."/>
            <person name="Murphy K."/>
            <person name="Arold S.T."/>
            <person name="Gojobori T."/>
            <person name="van der Linden C.G."/>
            <person name="van Loo E.N."/>
            <person name="Jellen E.N."/>
            <person name="Maughan P.J."/>
            <person name="Tester M."/>
        </authorList>
    </citation>
    <scope>NUCLEOTIDE SEQUENCE [LARGE SCALE GENOMIC DNA]</scope>
    <source>
        <strain evidence="1">cv. PI 614886</strain>
    </source>
</reference>
<dbReference type="SUPFAM" id="SSF55961">
    <property type="entry name" value="Bet v1-like"/>
    <property type="match status" value="1"/>
</dbReference>
<keyword evidence="2" id="KW-1185">Reference proteome</keyword>
<protein>
    <recommendedName>
        <fullName evidence="3">Lachrymatory factor synthase</fullName>
    </recommendedName>
</protein>
<dbReference type="KEGG" id="cqi:110705304"/>
<dbReference type="InterPro" id="IPR023393">
    <property type="entry name" value="START-like_dom_sf"/>
</dbReference>
<sequence length="172" mass="19236">MEEKWEGKVSTTLPSTKPHQIWPLFKDFFNIHKYFPTLSNSYGVHGTNGEVGCIRVCVGSSRSFFQPKKDFDSKINGEELVTLSKERLIAVDEVNKSLSYEIVESNIGLTSYVATVMISQGGDDQGSEGCVIEWSFTVDPVQGLKYEDMVKKYEVSLLKMAKAMEDSLITSS</sequence>
<dbReference type="CDD" id="cd07821">
    <property type="entry name" value="PYR_PYL_RCAR_like"/>
    <property type="match status" value="1"/>
</dbReference>
<proteinExistence type="predicted"/>
<dbReference type="Gene3D" id="3.30.530.20">
    <property type="match status" value="1"/>
</dbReference>
<dbReference type="SMR" id="A0A803LBK1"/>
<organism evidence="1 2">
    <name type="scientific">Chenopodium quinoa</name>
    <name type="common">Quinoa</name>
    <dbReference type="NCBI Taxonomy" id="63459"/>
    <lineage>
        <taxon>Eukaryota</taxon>
        <taxon>Viridiplantae</taxon>
        <taxon>Streptophyta</taxon>
        <taxon>Embryophyta</taxon>
        <taxon>Tracheophyta</taxon>
        <taxon>Spermatophyta</taxon>
        <taxon>Magnoliopsida</taxon>
        <taxon>eudicotyledons</taxon>
        <taxon>Gunneridae</taxon>
        <taxon>Pentapetalae</taxon>
        <taxon>Caryophyllales</taxon>
        <taxon>Chenopodiaceae</taxon>
        <taxon>Chenopodioideae</taxon>
        <taxon>Atripliceae</taxon>
        <taxon>Chenopodium</taxon>
    </lineage>
</organism>
<dbReference type="PANTHER" id="PTHR33789:SF15">
    <property type="entry name" value="LACHRYMATORY-FACTOR SYNTHASE"/>
    <property type="match status" value="1"/>
</dbReference>
<accession>A0A803LBK1</accession>
<gene>
    <name evidence="1" type="primary">LOC110705304</name>
</gene>
<dbReference type="GO" id="GO:0004864">
    <property type="term" value="F:protein phosphatase inhibitor activity"/>
    <property type="evidence" value="ECO:0007669"/>
    <property type="project" value="UniProtKB-ARBA"/>
</dbReference>
<dbReference type="RefSeq" id="XP_021738832.1">
    <property type="nucleotide sequence ID" value="XM_021883140.1"/>
</dbReference>
<dbReference type="OrthoDB" id="1928994at2759"/>
<evidence type="ECO:0000313" key="2">
    <source>
        <dbReference type="Proteomes" id="UP000596660"/>
    </source>
</evidence>
<dbReference type="InterPro" id="IPR053249">
    <property type="entry name" value="LFS"/>
</dbReference>
<dbReference type="GeneID" id="110705304"/>
<dbReference type="PANTHER" id="PTHR33789">
    <property type="entry name" value="LACHRYMATORY-FACTOR SYNTHASE"/>
    <property type="match status" value="1"/>
</dbReference>
<reference evidence="1" key="2">
    <citation type="submission" date="2021-03" db="UniProtKB">
        <authorList>
            <consortium name="EnsemblPlants"/>
        </authorList>
    </citation>
    <scope>IDENTIFICATION</scope>
</reference>
<dbReference type="FunFam" id="3.30.530.20:FF:000064">
    <property type="entry name" value="Lachrymatory-factor synthase"/>
    <property type="match status" value="1"/>
</dbReference>
<dbReference type="AlphaFoldDB" id="A0A803LBK1"/>